<comment type="caution">
    <text evidence="1">The sequence shown here is derived from an EMBL/GenBank/DDBJ whole genome shotgun (WGS) entry which is preliminary data.</text>
</comment>
<organism evidence="1 2">
    <name type="scientific">Mycobacterium malmoense</name>
    <dbReference type="NCBI Taxonomy" id="1780"/>
    <lineage>
        <taxon>Bacteria</taxon>
        <taxon>Bacillati</taxon>
        <taxon>Actinomycetota</taxon>
        <taxon>Actinomycetes</taxon>
        <taxon>Mycobacteriales</taxon>
        <taxon>Mycobacteriaceae</taxon>
        <taxon>Mycobacterium</taxon>
    </lineage>
</organism>
<protein>
    <submittedName>
        <fullName evidence="1">Uncharacterized protein</fullName>
    </submittedName>
</protein>
<accession>A0A1B9DEV2</accession>
<evidence type="ECO:0000313" key="1">
    <source>
        <dbReference type="EMBL" id="OCB63515.1"/>
    </source>
</evidence>
<sequence length="135" mass="14148">MTALLPSVSTTVSSALKSTTAVPSSWIEILRTLPTSTPAMRTKLPASRPETLPNRALYDSSLPNRSCAKMASIAARPRVHTTMKAARRQMVPGRFSFTVVGSLVGWSADPHGGGGAGVAASLTYSKLPFFKSGSA</sequence>
<reference evidence="1 2" key="1">
    <citation type="submission" date="2016-06" db="EMBL/GenBank/DDBJ databases">
        <authorList>
            <person name="Kjaerup R.B."/>
            <person name="Dalgaard T.S."/>
            <person name="Juul-Madsen H.R."/>
        </authorList>
    </citation>
    <scope>NUCLEOTIDE SEQUENCE [LARGE SCALE GENOMIC DNA]</scope>
    <source>
        <strain evidence="1 2">E3012</strain>
    </source>
</reference>
<dbReference type="EMBL" id="MBEE01000009">
    <property type="protein sequence ID" value="OCB63515.1"/>
    <property type="molecule type" value="Genomic_DNA"/>
</dbReference>
<name>A0A1B9DEV2_MYCMA</name>
<evidence type="ECO:0000313" key="2">
    <source>
        <dbReference type="Proteomes" id="UP000092683"/>
    </source>
</evidence>
<proteinExistence type="predicted"/>
<dbReference type="AlphaFoldDB" id="A0A1B9DEV2"/>
<dbReference type="Proteomes" id="UP000092683">
    <property type="component" value="Unassembled WGS sequence"/>
</dbReference>
<gene>
    <name evidence="1" type="ORF">A5677_10310</name>
</gene>